<protein>
    <submittedName>
        <fullName evidence="2">Uncharacterized protein</fullName>
    </submittedName>
</protein>
<evidence type="ECO:0000313" key="2">
    <source>
        <dbReference type="EMBL" id="CAF4531652.1"/>
    </source>
</evidence>
<dbReference type="SUPFAM" id="SSF48452">
    <property type="entry name" value="TPR-like"/>
    <property type="match status" value="1"/>
</dbReference>
<dbReference type="InterPro" id="IPR011990">
    <property type="entry name" value="TPR-like_helical_dom_sf"/>
</dbReference>
<dbReference type="AlphaFoldDB" id="A0A8S2Y3H2"/>
<dbReference type="EMBL" id="CAJNOK010072362">
    <property type="protein sequence ID" value="CAF1666164.1"/>
    <property type="molecule type" value="Genomic_DNA"/>
</dbReference>
<sequence length="183" mass="21621">LELWERCVKLGLVETVFSIPFNTSSIVSLAQKHFQIGYLCLHSFQYDLARHAFDNAIRQNPNFIYSYLGKMMSYKHTLWSHIDIQSALLVYEQIEKLNLTLKEKDRDYLNTIYQWFAYPSNIRQGELNFMLSIQNMTLKYPQDNEIKVWYSLSLMNLGMNLNMAREILKKLLLVEPNHPGVLH</sequence>
<feature type="non-terminal residue" evidence="2">
    <location>
        <position position="183"/>
    </location>
</feature>
<evidence type="ECO:0000313" key="3">
    <source>
        <dbReference type="Proteomes" id="UP000682733"/>
    </source>
</evidence>
<dbReference type="Proteomes" id="UP000677228">
    <property type="component" value="Unassembled WGS sequence"/>
</dbReference>
<proteinExistence type="predicted"/>
<dbReference type="Gene3D" id="1.25.40.10">
    <property type="entry name" value="Tetratricopeptide repeat domain"/>
    <property type="match status" value="1"/>
</dbReference>
<dbReference type="EMBL" id="CAJOBA010104422">
    <property type="protein sequence ID" value="CAF4531652.1"/>
    <property type="molecule type" value="Genomic_DNA"/>
</dbReference>
<organism evidence="2 3">
    <name type="scientific">Didymodactylos carnosus</name>
    <dbReference type="NCBI Taxonomy" id="1234261"/>
    <lineage>
        <taxon>Eukaryota</taxon>
        <taxon>Metazoa</taxon>
        <taxon>Spiralia</taxon>
        <taxon>Gnathifera</taxon>
        <taxon>Rotifera</taxon>
        <taxon>Eurotatoria</taxon>
        <taxon>Bdelloidea</taxon>
        <taxon>Philodinida</taxon>
        <taxon>Philodinidae</taxon>
        <taxon>Didymodactylos</taxon>
    </lineage>
</organism>
<dbReference type="Proteomes" id="UP000682733">
    <property type="component" value="Unassembled WGS sequence"/>
</dbReference>
<comment type="caution">
    <text evidence="2">The sequence shown here is derived from an EMBL/GenBank/DDBJ whole genome shotgun (WGS) entry which is preliminary data.</text>
</comment>
<evidence type="ECO:0000313" key="1">
    <source>
        <dbReference type="EMBL" id="CAF1666164.1"/>
    </source>
</evidence>
<accession>A0A8S2Y3H2</accession>
<reference evidence="2" key="1">
    <citation type="submission" date="2021-02" db="EMBL/GenBank/DDBJ databases">
        <authorList>
            <person name="Nowell W R."/>
        </authorList>
    </citation>
    <scope>NUCLEOTIDE SEQUENCE</scope>
</reference>
<name>A0A8S2Y3H2_9BILA</name>
<feature type="non-terminal residue" evidence="2">
    <location>
        <position position="1"/>
    </location>
</feature>
<gene>
    <name evidence="1" type="ORF">OVA965_LOCUS45514</name>
    <name evidence="2" type="ORF">TMI583_LOCUS49077</name>
</gene>